<organism evidence="2 3">
    <name type="scientific">Petrolisthes cinctipes</name>
    <name type="common">Flat porcelain crab</name>
    <dbReference type="NCBI Taxonomy" id="88211"/>
    <lineage>
        <taxon>Eukaryota</taxon>
        <taxon>Metazoa</taxon>
        <taxon>Ecdysozoa</taxon>
        <taxon>Arthropoda</taxon>
        <taxon>Crustacea</taxon>
        <taxon>Multicrustacea</taxon>
        <taxon>Malacostraca</taxon>
        <taxon>Eumalacostraca</taxon>
        <taxon>Eucarida</taxon>
        <taxon>Decapoda</taxon>
        <taxon>Pleocyemata</taxon>
        <taxon>Anomura</taxon>
        <taxon>Galatheoidea</taxon>
        <taxon>Porcellanidae</taxon>
        <taxon>Petrolisthes</taxon>
    </lineage>
</organism>
<reference evidence="2" key="1">
    <citation type="submission" date="2023-10" db="EMBL/GenBank/DDBJ databases">
        <title>Genome assemblies of two species of porcelain crab, Petrolisthes cinctipes and Petrolisthes manimaculis (Anomura: Porcellanidae).</title>
        <authorList>
            <person name="Angst P."/>
        </authorList>
    </citation>
    <scope>NUCLEOTIDE SEQUENCE</scope>
    <source>
        <strain evidence="2">PB745_01</strain>
        <tissue evidence="2">Gill</tissue>
    </source>
</reference>
<proteinExistence type="predicted"/>
<evidence type="ECO:0000313" key="2">
    <source>
        <dbReference type="EMBL" id="KAK3857024.1"/>
    </source>
</evidence>
<dbReference type="AlphaFoldDB" id="A0AAE1EM41"/>
<gene>
    <name evidence="2" type="ORF">Pcinc_036697</name>
</gene>
<keyword evidence="3" id="KW-1185">Reference proteome</keyword>
<evidence type="ECO:0000313" key="3">
    <source>
        <dbReference type="Proteomes" id="UP001286313"/>
    </source>
</evidence>
<feature type="compositionally biased region" description="Acidic residues" evidence="1">
    <location>
        <begin position="135"/>
        <end position="145"/>
    </location>
</feature>
<dbReference type="EMBL" id="JAWQEG010005716">
    <property type="protein sequence ID" value="KAK3857024.1"/>
    <property type="molecule type" value="Genomic_DNA"/>
</dbReference>
<evidence type="ECO:0000256" key="1">
    <source>
        <dbReference type="SAM" id="MobiDB-lite"/>
    </source>
</evidence>
<feature type="region of interest" description="Disordered" evidence="1">
    <location>
        <begin position="123"/>
        <end position="145"/>
    </location>
</feature>
<comment type="caution">
    <text evidence="2">The sequence shown here is derived from an EMBL/GenBank/DDBJ whole genome shotgun (WGS) entry which is preliminary data.</text>
</comment>
<sequence length="145" mass="16811">MRQQDFLNIDVLKQYIVNRKPKSESVSFIEARVFVFDDAYKEGYFIRMDYSDAPLNPVRLMPGKKAFSQKIFNLADVQLSQKYNAPIALNEAKIVSLKRLLAYIDTTKYPYIKDILSHQERLPPANLTPSQSNELDADDELLDYD</sequence>
<protein>
    <submittedName>
        <fullName evidence="2">Uncharacterized protein</fullName>
    </submittedName>
</protein>
<accession>A0AAE1EM41</accession>
<dbReference type="Proteomes" id="UP001286313">
    <property type="component" value="Unassembled WGS sequence"/>
</dbReference>
<name>A0AAE1EM41_PETCI</name>